<dbReference type="PANTHER" id="PTHR47031">
    <property type="entry name" value="SAP DNA-BINDING DOMAIN-CONTAINING PROTEIN"/>
    <property type="match status" value="1"/>
</dbReference>
<feature type="transmembrane region" description="Helical" evidence="2">
    <location>
        <begin position="540"/>
        <end position="559"/>
    </location>
</feature>
<name>A0AAD6IS93_DREDA</name>
<keyword evidence="2" id="KW-1133">Transmembrane helix</keyword>
<dbReference type="InterPro" id="IPR034257">
    <property type="entry name" value="Acinus_RRM"/>
</dbReference>
<feature type="transmembrane region" description="Helical" evidence="2">
    <location>
        <begin position="294"/>
        <end position="312"/>
    </location>
</feature>
<keyword evidence="2" id="KW-0812">Transmembrane</keyword>
<organism evidence="4 5">
    <name type="scientific">Drechslerella dactyloides</name>
    <name type="common">Nematode-trapping fungus</name>
    <name type="synonym">Arthrobotrys dactyloides</name>
    <dbReference type="NCBI Taxonomy" id="74499"/>
    <lineage>
        <taxon>Eukaryota</taxon>
        <taxon>Fungi</taxon>
        <taxon>Dikarya</taxon>
        <taxon>Ascomycota</taxon>
        <taxon>Pezizomycotina</taxon>
        <taxon>Orbiliomycetes</taxon>
        <taxon>Orbiliales</taxon>
        <taxon>Orbiliaceae</taxon>
        <taxon>Drechslerella</taxon>
    </lineage>
</organism>
<dbReference type="SUPFAM" id="SSF68906">
    <property type="entry name" value="SAP domain"/>
    <property type="match status" value="1"/>
</dbReference>
<accession>A0AAD6IS93</accession>
<dbReference type="Proteomes" id="UP001221413">
    <property type="component" value="Unassembled WGS sequence"/>
</dbReference>
<feature type="transmembrane region" description="Helical" evidence="2">
    <location>
        <begin position="430"/>
        <end position="451"/>
    </location>
</feature>
<feature type="region of interest" description="Disordered" evidence="1">
    <location>
        <begin position="1206"/>
        <end position="1285"/>
    </location>
</feature>
<evidence type="ECO:0000256" key="1">
    <source>
        <dbReference type="SAM" id="MobiDB-lite"/>
    </source>
</evidence>
<evidence type="ECO:0000256" key="2">
    <source>
        <dbReference type="SAM" id="Phobius"/>
    </source>
</evidence>
<evidence type="ECO:0000313" key="5">
    <source>
        <dbReference type="Proteomes" id="UP001221413"/>
    </source>
</evidence>
<protein>
    <recommendedName>
        <fullName evidence="3">SAP domain-containing protein</fullName>
    </recommendedName>
</protein>
<comment type="caution">
    <text evidence="4">The sequence shown here is derived from an EMBL/GenBank/DDBJ whole genome shotgun (WGS) entry which is preliminary data.</text>
</comment>
<reference evidence="4" key="1">
    <citation type="submission" date="2023-01" db="EMBL/GenBank/DDBJ databases">
        <title>The chitinases involved in constricting ring structure development in the nematode-trapping fungus Drechslerella dactyloides.</title>
        <authorList>
            <person name="Wang R."/>
            <person name="Zhang L."/>
            <person name="Tang P."/>
            <person name="Li S."/>
            <person name="Liang L."/>
        </authorList>
    </citation>
    <scope>NUCLEOTIDE SEQUENCE</scope>
    <source>
        <strain evidence="4">YMF1.00031</strain>
    </source>
</reference>
<feature type="compositionally biased region" description="Polar residues" evidence="1">
    <location>
        <begin position="817"/>
        <end position="827"/>
    </location>
</feature>
<feature type="region of interest" description="Disordered" evidence="1">
    <location>
        <begin position="1"/>
        <end position="41"/>
    </location>
</feature>
<feature type="domain" description="SAP" evidence="3">
    <location>
        <begin position="649"/>
        <end position="683"/>
    </location>
</feature>
<dbReference type="PROSITE" id="PS50800">
    <property type="entry name" value="SAP"/>
    <property type="match status" value="1"/>
</dbReference>
<feature type="compositionally biased region" description="Polar residues" evidence="1">
    <location>
        <begin position="734"/>
        <end position="743"/>
    </location>
</feature>
<feature type="compositionally biased region" description="Acidic residues" evidence="1">
    <location>
        <begin position="689"/>
        <end position="707"/>
    </location>
</feature>
<feature type="region of interest" description="Disordered" evidence="1">
    <location>
        <begin position="683"/>
        <end position="942"/>
    </location>
</feature>
<feature type="compositionally biased region" description="Low complexity" evidence="1">
    <location>
        <begin position="925"/>
        <end position="935"/>
    </location>
</feature>
<feature type="compositionally biased region" description="Basic and acidic residues" evidence="1">
    <location>
        <begin position="882"/>
        <end position="915"/>
    </location>
</feature>
<dbReference type="PANTHER" id="PTHR47031:SF3">
    <property type="entry name" value="SAP DOMAIN-CONTAINING PROTEIN"/>
    <property type="match status" value="1"/>
</dbReference>
<sequence length="1285" mass="139772">MDKYPHDGKGAPPPYAAASSRHSGPRRRHVSPIDAAKHVGRKEKRKDLFRCRINDDVLFQVPDPQHSGSSRIHDSHPDPSLEVHASTLECLIAAARSCSYFAAQRLYPDEKVIAHQIVKRETGFGIGPYETDATEATIQLLTEALKRYEEDPAILWSLWMHQSVSFGWESATVLRKLEEWSNAFPPSRQAGGVWDEATVEAKMAAARKRLRPRAKLIGWAALVWGFARDIMVSYLLPDRVKRAGAAVVEYTHGGGGQDEESEHGNPGGDLYVHDPLLVASSQGLAESRFAKNGLLIAAGVLAVSAVVLPSIFKVPSGALNNVAASISAALMVWVFQTIHGPTDRVARTRTIFNVSGHFHAMIMPSTNNSIDSGSSKSNGIQPTLTPDWVQDMVMLVGEGMKAGARGVKAAAERGLAAARAGDEGARMMRVYTITVPMGMVYLALIPASLIFKPDGWLITKEGKQAMVSAGMAIVLSAPAVVFSGRPYPTKRALTAKATGFSDALCEVAGCGLCFLARPWQPQRGGVPQLLGAACAKTLPTITIAFFPVLTITITITITIHHRRHNHHLHPIARPAIATRPQHRHSSSLPLILSTRPFARRSLPRSAVAPSLRRVRQWQDPHACRLLPPAADVTPQQHRSCRRSSRAMDPASLKVTELKAELKKRGLAVGGLKKELIERLTEALERENAAEEPEEEEEEVEAEAEAEESPATVENATPNDKMEDVRVDESKEADTSSSTLAAEQSTERAEDVEMTAPEEKPAPEPAVEPAVPTEPPAEEASEPEQAPQAAAVETAEPTPTPNKETPKQSDAVLEPITTAPTPLQTPEVIQSIEADHSNRRKRSRSPSVRTEEVDAKKARVQEVLPGRDEESMTDAAPAISTDSPERERGRASPQRERSTSRSRDRSRSRSRGSDRRSRSRSRSRTRSPSQPRQRPSITASTKDARFKSLFNKQDSAAAVAHPTTAVITGAASPSRSDDDDIVSPSIHPATRALYIRELVRPLQESQLKAHLVQLASSRASSESASADDSILEMIYLDGIKTHCFAIFASVQACSRARNGVHGKLFPNEKNRKVLFADYVPEEKVAAWIAREKQNRGVRYVVTYGDSDDGVEAIHEEYSGMGNAGYGPNNSGSGPRGSVSGMSERSRAPIDAPSGPRGRGTTGTGTNAAPAARVVSLDELFLCTKTKPKIYYKPVDEATVKERIAKGPVEGEVRGRPARKPSSDSWRGGFGRGGRGGGGPGGPRRVGGDSWTSRDRDREFERRDWVRDGGRGDRRGPYRERSPAGRW</sequence>
<feature type="compositionally biased region" description="Basic and acidic residues" evidence="1">
    <location>
        <begin position="744"/>
        <end position="761"/>
    </location>
</feature>
<gene>
    <name evidence="4" type="ORF">Dda_7262</name>
</gene>
<dbReference type="SMART" id="SM00513">
    <property type="entry name" value="SAP"/>
    <property type="match status" value="1"/>
</dbReference>
<dbReference type="Pfam" id="PF02037">
    <property type="entry name" value="SAP"/>
    <property type="match status" value="1"/>
</dbReference>
<keyword evidence="5" id="KW-1185">Reference proteome</keyword>
<dbReference type="InterPro" id="IPR003034">
    <property type="entry name" value="SAP_dom"/>
</dbReference>
<evidence type="ECO:0000259" key="3">
    <source>
        <dbReference type="PROSITE" id="PS50800"/>
    </source>
</evidence>
<feature type="compositionally biased region" description="Basic and acidic residues" evidence="1">
    <location>
        <begin position="719"/>
        <end position="733"/>
    </location>
</feature>
<keyword evidence="2" id="KW-0472">Membrane</keyword>
<feature type="region of interest" description="Disordered" evidence="1">
    <location>
        <begin position="1120"/>
        <end position="1165"/>
    </location>
</feature>
<feature type="transmembrane region" description="Helical" evidence="2">
    <location>
        <begin position="318"/>
        <end position="335"/>
    </location>
</feature>
<dbReference type="Gene3D" id="1.10.720.30">
    <property type="entry name" value="SAP domain"/>
    <property type="match status" value="1"/>
</dbReference>
<feature type="compositionally biased region" description="Low complexity" evidence="1">
    <location>
        <begin position="782"/>
        <end position="802"/>
    </location>
</feature>
<dbReference type="CDD" id="cd12432">
    <property type="entry name" value="RRM_ACINU"/>
    <property type="match status" value="1"/>
</dbReference>
<feature type="compositionally biased region" description="Gly residues" evidence="1">
    <location>
        <begin position="1226"/>
        <end position="1243"/>
    </location>
</feature>
<proteinExistence type="predicted"/>
<feature type="compositionally biased region" description="Low complexity" evidence="1">
    <location>
        <begin position="1124"/>
        <end position="1141"/>
    </location>
</feature>
<feature type="transmembrane region" description="Helical" evidence="2">
    <location>
        <begin position="463"/>
        <end position="482"/>
    </location>
</feature>
<dbReference type="EMBL" id="JAQGDS010000010">
    <property type="protein sequence ID" value="KAJ6257477.1"/>
    <property type="molecule type" value="Genomic_DNA"/>
</dbReference>
<feature type="compositionally biased region" description="Basic and acidic residues" evidence="1">
    <location>
        <begin position="848"/>
        <end position="869"/>
    </location>
</feature>
<feature type="compositionally biased region" description="Basic and acidic residues" evidence="1">
    <location>
        <begin position="1250"/>
        <end position="1285"/>
    </location>
</feature>
<evidence type="ECO:0000313" key="4">
    <source>
        <dbReference type="EMBL" id="KAJ6257477.1"/>
    </source>
</evidence>
<dbReference type="InterPro" id="IPR036361">
    <property type="entry name" value="SAP_dom_sf"/>
</dbReference>